<organism evidence="3 4">
    <name type="scientific">Pelagimonas phthalicica</name>
    <dbReference type="NCBI Taxonomy" id="1037362"/>
    <lineage>
        <taxon>Bacteria</taxon>
        <taxon>Pseudomonadati</taxon>
        <taxon>Pseudomonadota</taxon>
        <taxon>Alphaproteobacteria</taxon>
        <taxon>Rhodobacterales</taxon>
        <taxon>Roseobacteraceae</taxon>
        <taxon>Pelagimonas</taxon>
    </lineage>
</organism>
<dbReference type="Pfam" id="PF00582">
    <property type="entry name" value="Usp"/>
    <property type="match status" value="1"/>
</dbReference>
<dbReference type="InterPro" id="IPR006016">
    <property type="entry name" value="UspA"/>
</dbReference>
<evidence type="ECO:0000256" key="1">
    <source>
        <dbReference type="ARBA" id="ARBA00008791"/>
    </source>
</evidence>
<protein>
    <submittedName>
        <fullName evidence="3">Universal stress protein F</fullName>
    </submittedName>
</protein>
<dbReference type="PRINTS" id="PR01438">
    <property type="entry name" value="UNVRSLSTRESS"/>
</dbReference>
<feature type="domain" description="UspA" evidence="2">
    <location>
        <begin position="2"/>
        <end position="141"/>
    </location>
</feature>
<dbReference type="SUPFAM" id="SSF52402">
    <property type="entry name" value="Adenine nucleotide alpha hydrolases-like"/>
    <property type="match status" value="1"/>
</dbReference>
<evidence type="ECO:0000313" key="4">
    <source>
        <dbReference type="Proteomes" id="UP000225972"/>
    </source>
</evidence>
<dbReference type="RefSeq" id="WP_099247247.1">
    <property type="nucleotide sequence ID" value="NZ_FXXP01000002.1"/>
</dbReference>
<gene>
    <name evidence="3" type="primary">uspF_2</name>
    <name evidence="3" type="ORF">TRP8649_03460</name>
</gene>
<sequence length="142" mass="15942">MKRTVLAAIDLNQADDQKVVLKTARQLADLRETRLAVVTVLPDFQMSVVSTFFSDDHTHKIMEESRVALHKYIEDTVGQDDQTKHVIRMGKTSEEILITAEELGAELIVMGAHKPNLRDYLIGPNAAQIARHAKCSVHIVRD</sequence>
<dbReference type="Gene3D" id="3.40.50.620">
    <property type="entry name" value="HUPs"/>
    <property type="match status" value="1"/>
</dbReference>
<dbReference type="Proteomes" id="UP000225972">
    <property type="component" value="Unassembled WGS sequence"/>
</dbReference>
<dbReference type="EMBL" id="FXXP01000002">
    <property type="protein sequence ID" value="SMX29327.1"/>
    <property type="molecule type" value="Genomic_DNA"/>
</dbReference>
<dbReference type="AlphaFoldDB" id="A0A238JGQ7"/>
<evidence type="ECO:0000313" key="3">
    <source>
        <dbReference type="EMBL" id="SMX29327.1"/>
    </source>
</evidence>
<evidence type="ECO:0000259" key="2">
    <source>
        <dbReference type="Pfam" id="PF00582"/>
    </source>
</evidence>
<keyword evidence="4" id="KW-1185">Reference proteome</keyword>
<dbReference type="InterPro" id="IPR006015">
    <property type="entry name" value="Universal_stress_UspA"/>
</dbReference>
<dbReference type="CDD" id="cd00293">
    <property type="entry name" value="USP-like"/>
    <property type="match status" value="1"/>
</dbReference>
<proteinExistence type="inferred from homology"/>
<dbReference type="InterPro" id="IPR014729">
    <property type="entry name" value="Rossmann-like_a/b/a_fold"/>
</dbReference>
<name>A0A238JGQ7_9RHOB</name>
<reference evidence="4" key="1">
    <citation type="submission" date="2017-05" db="EMBL/GenBank/DDBJ databases">
        <authorList>
            <person name="Rodrigo-Torres L."/>
            <person name="Arahal R. D."/>
            <person name="Lucena T."/>
        </authorList>
    </citation>
    <scope>NUCLEOTIDE SEQUENCE [LARGE SCALE GENOMIC DNA]</scope>
    <source>
        <strain evidence="4">CECT 8649</strain>
    </source>
</reference>
<dbReference type="PANTHER" id="PTHR46268">
    <property type="entry name" value="STRESS RESPONSE PROTEIN NHAX"/>
    <property type="match status" value="1"/>
</dbReference>
<dbReference type="OrthoDB" id="9792500at2"/>
<accession>A0A238JGQ7</accession>
<dbReference type="PANTHER" id="PTHR46268:SF6">
    <property type="entry name" value="UNIVERSAL STRESS PROTEIN UP12"/>
    <property type="match status" value="1"/>
</dbReference>
<comment type="similarity">
    <text evidence="1">Belongs to the universal stress protein A family.</text>
</comment>